<sequence length="841" mass="93357">MAKQKFPPTRPGGFSGAKAYIRYVEVLKKRRNAVGRTFCDAIYLDFVQELMNQSVKPELLAPAGSLEAFFAAMENGADAVYCGLRDFSARAKAKNFTPADLERMLNYAHARERRIYVTLNTLVKERELPQLVETLATLEALRIDGVILQDLAVWRLARRHFPGLELHASTQMTVHNAAGVRQLERMGFTRGVLARELSLAEITAIRKKTHLELEHFIHGALCFSFSGQCYFSSWLGGKSGNRGRCAQPCRRRYRYHQQEGYFFSPNDLSAIDLLPELAAAGVCSFKIEGRMKSAEYVASVVGAYRQVLDAPPAQRKAALSTAKDRLKLSFGRLPTRGFLTGPNPTDIAAPSVKGSTGRFLGEISAVRGGDISFKTRDRLHVGDRLRVQPKTDQAGTAFTVKTLQLGHKAAKVASPDTLVTVPSPFANRFRKGDAVFKVSSDQAFTLSDAACRRRLEAAAPRAETITLAVSLRDDQLHLRAQWHSLVVERTFAVTTYAAENNPLSLDILREVFSRSGDAALILGELTAETLPPVVIPPKRLKEIRRAFYQELAQAISGGRSAPRREHQRAAMEALLPADAPRPEATAQLSVLVGDPRDAHLLNDPSIARLLIPLTPRLARHVALSARKLRNRKDKIIWDLPFILFEEDWQIVKQAVEILVEAGFRAFRLNNLGHFELFDGLEEPQLSSGFRLFSLNSQALLAWRELGISEAGLYLEDDRDNLGELLARDVGIPLTLTVHAQVPLITSRIRIKGARSDRSLVSDRGEKYSVDDRSGLTVLTSDTDFSLIGHLRELQNLGAERFLVELDQCGAFSERGKQVLAAAKDDRPLAGTSKFNYEMGME</sequence>
<dbReference type="InterPro" id="IPR001539">
    <property type="entry name" value="Peptidase_U32"/>
</dbReference>
<dbReference type="Pfam" id="PF12392">
    <property type="entry name" value="DUF3656"/>
    <property type="match status" value="1"/>
</dbReference>
<dbReference type="PANTHER" id="PTHR30217:SF10">
    <property type="entry name" value="23S RRNA 5-HYDROXYCYTIDINE C2501 SYNTHASE"/>
    <property type="match status" value="1"/>
</dbReference>
<gene>
    <name evidence="2" type="ORF">SAMN05660860_01311</name>
</gene>
<protein>
    <submittedName>
        <fullName evidence="2">Putative protease</fullName>
    </submittedName>
</protein>
<evidence type="ECO:0000313" key="3">
    <source>
        <dbReference type="Proteomes" id="UP000182146"/>
    </source>
</evidence>
<dbReference type="STRING" id="392333.SAMN05660860_01311"/>
<evidence type="ECO:0000313" key="2">
    <source>
        <dbReference type="EMBL" id="SDL80025.1"/>
    </source>
</evidence>
<dbReference type="InterPro" id="IPR051454">
    <property type="entry name" value="RNA/ubiquinone_mod_enzymes"/>
</dbReference>
<proteinExistence type="predicted"/>
<dbReference type="GO" id="GO:0006508">
    <property type="term" value="P:proteolysis"/>
    <property type="evidence" value="ECO:0007669"/>
    <property type="project" value="UniProtKB-KW"/>
</dbReference>
<dbReference type="PANTHER" id="PTHR30217">
    <property type="entry name" value="PEPTIDASE U32 FAMILY"/>
    <property type="match status" value="1"/>
</dbReference>
<dbReference type="Proteomes" id="UP000182146">
    <property type="component" value="Unassembled WGS sequence"/>
</dbReference>
<dbReference type="GO" id="GO:0008233">
    <property type="term" value="F:peptidase activity"/>
    <property type="evidence" value="ECO:0007669"/>
    <property type="project" value="UniProtKB-KW"/>
</dbReference>
<reference evidence="2 3" key="1">
    <citation type="submission" date="2016-10" db="EMBL/GenBank/DDBJ databases">
        <authorList>
            <person name="de Groot N.N."/>
        </authorList>
    </citation>
    <scope>NUCLEOTIDE SEQUENCE [LARGE SCALE GENOMIC DNA]</scope>
    <source>
        <strain evidence="2 3">DSM 17813</strain>
    </source>
</reference>
<dbReference type="InterPro" id="IPR020988">
    <property type="entry name" value="Pept_U32_collagenase"/>
</dbReference>
<organism evidence="2 3">
    <name type="scientific">Geoalkalibacter ferrihydriticus</name>
    <dbReference type="NCBI Taxonomy" id="392333"/>
    <lineage>
        <taxon>Bacteria</taxon>
        <taxon>Pseudomonadati</taxon>
        <taxon>Thermodesulfobacteriota</taxon>
        <taxon>Desulfuromonadia</taxon>
        <taxon>Desulfuromonadales</taxon>
        <taxon>Geoalkalibacteraceae</taxon>
        <taxon>Geoalkalibacter</taxon>
    </lineage>
</organism>
<keyword evidence="2" id="KW-0378">Hydrolase</keyword>
<dbReference type="EMBL" id="FNGU01000002">
    <property type="protein sequence ID" value="SDL80025.1"/>
    <property type="molecule type" value="Genomic_DNA"/>
</dbReference>
<name>A0A1G9N2E8_9BACT</name>
<evidence type="ECO:0000259" key="1">
    <source>
        <dbReference type="Pfam" id="PF12392"/>
    </source>
</evidence>
<accession>A0A1G9N2E8</accession>
<dbReference type="AlphaFoldDB" id="A0A1G9N2E8"/>
<dbReference type="Pfam" id="PF01136">
    <property type="entry name" value="Peptidase_U32"/>
    <property type="match status" value="1"/>
</dbReference>
<keyword evidence="2" id="KW-0645">Protease</keyword>
<feature type="domain" description="Peptidase U32 collagenase" evidence="1">
    <location>
        <begin position="446"/>
        <end position="555"/>
    </location>
</feature>